<organism evidence="2 3">
    <name type="scientific">Solidesulfovibrio aerotolerans</name>
    <dbReference type="NCBI Taxonomy" id="295255"/>
    <lineage>
        <taxon>Bacteria</taxon>
        <taxon>Pseudomonadati</taxon>
        <taxon>Thermodesulfobacteriota</taxon>
        <taxon>Desulfovibrionia</taxon>
        <taxon>Desulfovibrionales</taxon>
        <taxon>Desulfovibrionaceae</taxon>
        <taxon>Solidesulfovibrio</taxon>
    </lineage>
</organism>
<dbReference type="AlphaFoldDB" id="A0A7C9JBJ8"/>
<gene>
    <name evidence="2" type="ORF">GTA51_18935</name>
</gene>
<dbReference type="Proteomes" id="UP000482487">
    <property type="component" value="Unassembled WGS sequence"/>
</dbReference>
<comment type="caution">
    <text evidence="2">The sequence shown here is derived from an EMBL/GenBank/DDBJ whole genome shotgun (WGS) entry which is preliminary data.</text>
</comment>
<feature type="transmembrane region" description="Helical" evidence="1">
    <location>
        <begin position="16"/>
        <end position="34"/>
    </location>
</feature>
<name>A0A7C9JBJ8_9BACT</name>
<keyword evidence="1" id="KW-0472">Membrane</keyword>
<keyword evidence="3" id="KW-1185">Reference proteome</keyword>
<proteinExistence type="predicted"/>
<evidence type="ECO:0000313" key="3">
    <source>
        <dbReference type="Proteomes" id="UP000482487"/>
    </source>
</evidence>
<keyword evidence="1" id="KW-1133">Transmembrane helix</keyword>
<evidence type="ECO:0000313" key="2">
    <source>
        <dbReference type="EMBL" id="MYL85178.1"/>
    </source>
</evidence>
<keyword evidence="1" id="KW-0812">Transmembrane</keyword>
<dbReference type="OrthoDB" id="5460567at2"/>
<dbReference type="EMBL" id="WVUD01000062">
    <property type="protein sequence ID" value="MYL85178.1"/>
    <property type="molecule type" value="Genomic_DNA"/>
</dbReference>
<evidence type="ECO:0000256" key="1">
    <source>
        <dbReference type="SAM" id="Phobius"/>
    </source>
</evidence>
<dbReference type="RefSeq" id="WP_160963903.1">
    <property type="nucleotide sequence ID" value="NZ_WVUD01000062.1"/>
</dbReference>
<accession>A0A7C9JBJ8</accession>
<reference evidence="2 3" key="1">
    <citation type="submission" date="2020-01" db="EMBL/GenBank/DDBJ databases">
        <title>Genome sequence of Desulfovibrio aerotolerans DSM 16695(T).</title>
        <authorList>
            <person name="Karnachuk O."/>
            <person name="Avakyan M."/>
            <person name="Mardanov A."/>
            <person name="Kadnikov V."/>
            <person name="Ravin N."/>
        </authorList>
    </citation>
    <scope>NUCLEOTIDE SEQUENCE [LARGE SCALE GENOMIC DNA]</scope>
    <source>
        <strain evidence="2 3">DSM 16695</strain>
    </source>
</reference>
<protein>
    <submittedName>
        <fullName evidence="2">Uncharacterized protein</fullName>
    </submittedName>
</protein>
<feature type="transmembrane region" description="Helical" evidence="1">
    <location>
        <begin position="46"/>
        <end position="63"/>
    </location>
</feature>
<sequence length="77" mass="8431">MQTKSNIDIAQQRQQAKLGMTVALGALVATGLLSRMQGTWTQGARTLHLCSGVALVGFSYWHLTLYQQNARMRGHSA</sequence>